<accession>A0A2A2LZ45</accession>
<evidence type="ECO:0000313" key="2">
    <source>
        <dbReference type="Proteomes" id="UP000218231"/>
    </source>
</evidence>
<reference evidence="1 2" key="1">
    <citation type="journal article" date="2017" name="Curr. Biol.">
        <title>Genome architecture and evolution of a unichromosomal asexual nematode.</title>
        <authorList>
            <person name="Fradin H."/>
            <person name="Zegar C."/>
            <person name="Gutwein M."/>
            <person name="Lucas J."/>
            <person name="Kovtun M."/>
            <person name="Corcoran D."/>
            <person name="Baugh L.R."/>
            <person name="Kiontke K."/>
            <person name="Gunsalus K."/>
            <person name="Fitch D.H."/>
            <person name="Piano F."/>
        </authorList>
    </citation>
    <scope>NUCLEOTIDE SEQUENCE [LARGE SCALE GENOMIC DNA]</scope>
    <source>
        <strain evidence="1">PF1309</strain>
    </source>
</reference>
<proteinExistence type="predicted"/>
<sequence>MRKSNLSVAPPACLILAFSASSCFEFVSEFLANSSATSTRAEQIFIAQKVAVCLKALTELSARPVSSCTIMSIIRLSKITDDLHFMIRA</sequence>
<dbReference type="Proteomes" id="UP000218231">
    <property type="component" value="Unassembled WGS sequence"/>
</dbReference>
<comment type="caution">
    <text evidence="1">The sequence shown here is derived from an EMBL/GenBank/DDBJ whole genome shotgun (WGS) entry which is preliminary data.</text>
</comment>
<organism evidence="1 2">
    <name type="scientific">Diploscapter pachys</name>
    <dbReference type="NCBI Taxonomy" id="2018661"/>
    <lineage>
        <taxon>Eukaryota</taxon>
        <taxon>Metazoa</taxon>
        <taxon>Ecdysozoa</taxon>
        <taxon>Nematoda</taxon>
        <taxon>Chromadorea</taxon>
        <taxon>Rhabditida</taxon>
        <taxon>Rhabditina</taxon>
        <taxon>Rhabditomorpha</taxon>
        <taxon>Rhabditoidea</taxon>
        <taxon>Rhabditidae</taxon>
        <taxon>Diploscapter</taxon>
    </lineage>
</organism>
<dbReference type="EMBL" id="LIAE01006327">
    <property type="protein sequence ID" value="PAV91285.1"/>
    <property type="molecule type" value="Genomic_DNA"/>
</dbReference>
<dbReference type="AlphaFoldDB" id="A0A2A2LZ45"/>
<keyword evidence="2" id="KW-1185">Reference proteome</keyword>
<protein>
    <submittedName>
        <fullName evidence="1">Uncharacterized protein</fullName>
    </submittedName>
</protein>
<gene>
    <name evidence="1" type="ORF">WR25_16838</name>
</gene>
<name>A0A2A2LZ45_9BILA</name>
<evidence type="ECO:0000313" key="1">
    <source>
        <dbReference type="EMBL" id="PAV91285.1"/>
    </source>
</evidence>
<dbReference type="PROSITE" id="PS51257">
    <property type="entry name" value="PROKAR_LIPOPROTEIN"/>
    <property type="match status" value="1"/>
</dbReference>